<keyword evidence="2" id="KW-0732">Signal</keyword>
<reference evidence="6" key="1">
    <citation type="submission" date="2019-03" db="EMBL/GenBank/DDBJ databases">
        <title>Single cell metagenomics reveals metabolic interactions within the superorganism composed of flagellate Streblomastix strix and complex community of Bacteroidetes bacteria on its surface.</title>
        <authorList>
            <person name="Treitli S.C."/>
            <person name="Kolisko M."/>
            <person name="Husnik F."/>
            <person name="Keeling P."/>
            <person name="Hampl V."/>
        </authorList>
    </citation>
    <scope>NUCLEOTIDE SEQUENCE</scope>
    <source>
        <strain evidence="6">STM</strain>
    </source>
</reference>
<feature type="domain" description="RagB/SusD" evidence="5">
    <location>
        <begin position="335"/>
        <end position="495"/>
    </location>
</feature>
<name>A0A5J4R7L3_9ZZZZ</name>
<evidence type="ECO:0000259" key="5">
    <source>
        <dbReference type="Pfam" id="PF07980"/>
    </source>
</evidence>
<comment type="subcellular location">
    <subcellularLocation>
        <location evidence="1">Cell outer membrane</location>
    </subcellularLocation>
</comment>
<comment type="caution">
    <text evidence="6">The sequence shown here is derived from an EMBL/GenBank/DDBJ whole genome shotgun (WGS) entry which is preliminary data.</text>
</comment>
<dbReference type="GO" id="GO:0009279">
    <property type="term" value="C:cell outer membrane"/>
    <property type="evidence" value="ECO:0007669"/>
    <property type="project" value="UniProtKB-SubCell"/>
</dbReference>
<dbReference type="EMBL" id="SNRY01001787">
    <property type="protein sequence ID" value="KAA6328633.1"/>
    <property type="molecule type" value="Genomic_DNA"/>
</dbReference>
<gene>
    <name evidence="6" type="ORF">EZS27_022491</name>
</gene>
<proteinExistence type="predicted"/>
<dbReference type="Pfam" id="PF07980">
    <property type="entry name" value="SusD_RagB"/>
    <property type="match status" value="1"/>
</dbReference>
<evidence type="ECO:0000313" key="6">
    <source>
        <dbReference type="EMBL" id="KAA6328633.1"/>
    </source>
</evidence>
<keyword evidence="4" id="KW-0998">Cell outer membrane</keyword>
<accession>A0A5J4R7L3</accession>
<organism evidence="6">
    <name type="scientific">termite gut metagenome</name>
    <dbReference type="NCBI Taxonomy" id="433724"/>
    <lineage>
        <taxon>unclassified sequences</taxon>
        <taxon>metagenomes</taxon>
        <taxon>organismal metagenomes</taxon>
    </lineage>
</organism>
<dbReference type="InterPro" id="IPR012944">
    <property type="entry name" value="SusD_RagB_dom"/>
</dbReference>
<protein>
    <submittedName>
        <fullName evidence="6">RagB/SusD family nutrient uptake outer membrane protein</fullName>
    </submittedName>
</protein>
<dbReference type="AlphaFoldDB" id="A0A5J4R7L3"/>
<dbReference type="InterPro" id="IPR011990">
    <property type="entry name" value="TPR-like_helical_dom_sf"/>
</dbReference>
<dbReference type="SUPFAM" id="SSF48452">
    <property type="entry name" value="TPR-like"/>
    <property type="match status" value="1"/>
</dbReference>
<evidence type="ECO:0000256" key="4">
    <source>
        <dbReference type="ARBA" id="ARBA00023237"/>
    </source>
</evidence>
<dbReference type="Gene3D" id="1.25.40.390">
    <property type="match status" value="1"/>
</dbReference>
<evidence type="ECO:0000256" key="3">
    <source>
        <dbReference type="ARBA" id="ARBA00023136"/>
    </source>
</evidence>
<keyword evidence="3" id="KW-0472">Membrane</keyword>
<sequence length="496" mass="56766">MKPIKYITAILFSAILFNSCIDLEREDYREIYPENFFLNENDIQLATNALYSSFRPGWQNFYSSDKWGYHVFTEMTTDVLFCTWGWEWDALHLHTWYETKSGGDMSIFYQSYSYYNFLSTARNTIRAIENSSVQDHIKNVYNGEARALRGWMGLYLYDLFGPVPVASDEVLDNPQEKVYLMRLTEEEYDQFMEDNLLKAIEYLPETASARGRITKGAARMILLKYYMIKKNFAKAETLARDLLAMEGRVYELQSNYNSIFSKEGIGNKEIILGIPCNASIEVTSNFWLAHAVPEDYPYPVSTATMWGAYIIPWNFMDKHFTNSNDTRLDGIITSYTNKGGTLVKRGEGNLAAGAYPMKYGVDTEMMGSGMNIDMVVYRFADVLLTLAECINENTGAPTPEAIALVNRIRNRAHTGDLSSDAVSGKQAFNDAILAERGREFYAEGLRRQDLIRHGKYISSAQERTENQTASYKVRFPIPVTFITESKDNIVQNEGYR</sequence>
<evidence type="ECO:0000256" key="2">
    <source>
        <dbReference type="ARBA" id="ARBA00022729"/>
    </source>
</evidence>
<evidence type="ECO:0000256" key="1">
    <source>
        <dbReference type="ARBA" id="ARBA00004442"/>
    </source>
</evidence>